<sequence length="302" mass="32969">MNYYTKQEMDGGMRYTGKCRIGNWNENDTMDEVRLKDYIAKRESGTLKMDKFNKRMATALQKVELTKGPDEYVRFGDVIQLENLRTGAVISVDAEARDPRPAENACAVSASFQTSPCARNTFTLERYAPTNPNAMHDAYDDDLLHYGQKVKLVVNPAALEEVSHGGVLARLKSFPVSQTHFSKLARECEYVASWNDGYECVFQILTPDPTKRLVSEGVAVMAGAPIVMLHCNTNQLASVSGAAFENDFGQELEVSGKTAVGAGNSYVMEGIATGKPQSMSQKAPQDVNVFTIVSGATPAATA</sequence>
<dbReference type="GO" id="GO:0060271">
    <property type="term" value="P:cilium assembly"/>
    <property type="evidence" value="ECO:0007669"/>
    <property type="project" value="TreeGrafter"/>
</dbReference>
<dbReference type="RefSeq" id="XP_003062391.1">
    <property type="nucleotide sequence ID" value="XM_003062345.1"/>
</dbReference>
<proteinExistence type="predicted"/>
<name>C1N3K5_MICPC</name>
<evidence type="ECO:0000313" key="1">
    <source>
        <dbReference type="EMBL" id="EEH53210.1"/>
    </source>
</evidence>
<evidence type="ECO:0000313" key="2">
    <source>
        <dbReference type="Proteomes" id="UP000001876"/>
    </source>
</evidence>
<protein>
    <submittedName>
        <fullName evidence="1">Predicted protein</fullName>
    </submittedName>
</protein>
<dbReference type="PANTHER" id="PTHR24274:SF1">
    <property type="entry name" value="CILIA- AND FLAGELLA-ASSOCIATED PROTEIN 161"/>
    <property type="match status" value="1"/>
</dbReference>
<dbReference type="Pfam" id="PF24569">
    <property type="entry name" value="CFAP161"/>
    <property type="match status" value="1"/>
</dbReference>
<dbReference type="EMBL" id="GG663746">
    <property type="protein sequence ID" value="EEH53210.1"/>
    <property type="molecule type" value="Genomic_DNA"/>
</dbReference>
<dbReference type="OMA" id="IIHCKTN"/>
<dbReference type="InterPro" id="IPR055325">
    <property type="entry name" value="CF161"/>
</dbReference>
<dbReference type="GO" id="GO:0031514">
    <property type="term" value="C:motile cilium"/>
    <property type="evidence" value="ECO:0007669"/>
    <property type="project" value="TreeGrafter"/>
</dbReference>
<dbReference type="STRING" id="564608.C1N3K5"/>
<accession>C1N3K5</accession>
<dbReference type="Proteomes" id="UP000001876">
    <property type="component" value="Unassembled WGS sequence"/>
</dbReference>
<dbReference type="GeneID" id="9688070"/>
<organism evidence="2">
    <name type="scientific">Micromonas pusilla (strain CCMP1545)</name>
    <name type="common">Picoplanktonic green alga</name>
    <dbReference type="NCBI Taxonomy" id="564608"/>
    <lineage>
        <taxon>Eukaryota</taxon>
        <taxon>Viridiplantae</taxon>
        <taxon>Chlorophyta</taxon>
        <taxon>Mamiellophyceae</taxon>
        <taxon>Mamiellales</taxon>
        <taxon>Mamiellaceae</taxon>
        <taxon>Micromonas</taxon>
    </lineage>
</organism>
<reference evidence="1 2" key="1">
    <citation type="journal article" date="2009" name="Science">
        <title>Green evolution and dynamic adaptations revealed by genomes of the marine picoeukaryotes Micromonas.</title>
        <authorList>
            <person name="Worden A.Z."/>
            <person name="Lee J.H."/>
            <person name="Mock T."/>
            <person name="Rouze P."/>
            <person name="Simmons M.P."/>
            <person name="Aerts A.L."/>
            <person name="Allen A.E."/>
            <person name="Cuvelier M.L."/>
            <person name="Derelle E."/>
            <person name="Everett M.V."/>
            <person name="Foulon E."/>
            <person name="Grimwood J."/>
            <person name="Gundlach H."/>
            <person name="Henrissat B."/>
            <person name="Napoli C."/>
            <person name="McDonald S.M."/>
            <person name="Parker M.S."/>
            <person name="Rombauts S."/>
            <person name="Salamov A."/>
            <person name="Von Dassow P."/>
            <person name="Badger J.H."/>
            <person name="Coutinho P.M."/>
            <person name="Demir E."/>
            <person name="Dubchak I."/>
            <person name="Gentemann C."/>
            <person name="Eikrem W."/>
            <person name="Gready J.E."/>
            <person name="John U."/>
            <person name="Lanier W."/>
            <person name="Lindquist E.A."/>
            <person name="Lucas S."/>
            <person name="Mayer K.F."/>
            <person name="Moreau H."/>
            <person name="Not F."/>
            <person name="Otillar R."/>
            <person name="Panaud O."/>
            <person name="Pangilinan J."/>
            <person name="Paulsen I."/>
            <person name="Piegu B."/>
            <person name="Poliakov A."/>
            <person name="Robbens S."/>
            <person name="Schmutz J."/>
            <person name="Toulza E."/>
            <person name="Wyss T."/>
            <person name="Zelensky A."/>
            <person name="Zhou K."/>
            <person name="Armbrust E.V."/>
            <person name="Bhattacharya D."/>
            <person name="Goodenough U.W."/>
            <person name="Van de Peer Y."/>
            <person name="Grigoriev I.V."/>
        </authorList>
    </citation>
    <scope>NUCLEOTIDE SEQUENCE [LARGE SCALE GENOMIC DNA]</scope>
    <source>
        <strain evidence="1 2">CCMP1545</strain>
    </source>
</reference>
<dbReference type="OrthoDB" id="444540at2759"/>
<dbReference type="KEGG" id="mpp:MICPUCDRAFT_68672"/>
<dbReference type="AlphaFoldDB" id="C1N3K5"/>
<gene>
    <name evidence="1" type="ORF">MICPUCDRAFT_68672</name>
</gene>
<keyword evidence="2" id="KW-1185">Reference proteome</keyword>
<dbReference type="PANTHER" id="PTHR24274">
    <property type="entry name" value="CILIA- AND FLAGELLA-ASSOCIATED PROTEIN 161"/>
    <property type="match status" value="1"/>
</dbReference>